<dbReference type="PANTHER" id="PTHR12526">
    <property type="entry name" value="GLYCOSYLTRANSFERASE"/>
    <property type="match status" value="1"/>
</dbReference>
<dbReference type="Proteomes" id="UP000196342">
    <property type="component" value="Unassembled WGS sequence"/>
</dbReference>
<reference evidence="3 4" key="1">
    <citation type="submission" date="2017-05" db="EMBL/GenBank/DDBJ databases">
        <title>Chromobacterium violaceum GHPS1 isolated from Hydrocarbon polluted soil in French Guiana display an awesome secondary metabolite arsenal and a battery of drug and heavy-metal-resistance and detoxification of xenobiotics proteins.</title>
        <authorList>
            <person name="Belbahri L."/>
        </authorList>
    </citation>
    <scope>NUCLEOTIDE SEQUENCE [LARGE SCALE GENOMIC DNA]</scope>
    <source>
        <strain evidence="3 4">GHPS1</strain>
    </source>
</reference>
<evidence type="ECO:0000313" key="4">
    <source>
        <dbReference type="Proteomes" id="UP000196342"/>
    </source>
</evidence>
<dbReference type="PANTHER" id="PTHR12526:SF510">
    <property type="entry name" value="D-INOSITOL 3-PHOSPHATE GLYCOSYLTRANSFERASE"/>
    <property type="match status" value="1"/>
</dbReference>
<dbReference type="Gene3D" id="3.40.50.2000">
    <property type="entry name" value="Glycogen Phosphorylase B"/>
    <property type="match status" value="1"/>
</dbReference>
<keyword evidence="4" id="KW-1185">Reference proteome</keyword>
<evidence type="ECO:0000313" key="3">
    <source>
        <dbReference type="EMBL" id="OVE48720.1"/>
    </source>
</evidence>
<keyword evidence="2" id="KW-0808">Transferase</keyword>
<evidence type="ECO:0008006" key="5">
    <source>
        <dbReference type="Google" id="ProtNLM"/>
    </source>
</evidence>
<gene>
    <name evidence="3" type="ORF">CBW21_09230</name>
</gene>
<organism evidence="3 4">
    <name type="scientific">Chromobacterium violaceum</name>
    <dbReference type="NCBI Taxonomy" id="536"/>
    <lineage>
        <taxon>Bacteria</taxon>
        <taxon>Pseudomonadati</taxon>
        <taxon>Pseudomonadota</taxon>
        <taxon>Betaproteobacteria</taxon>
        <taxon>Neisseriales</taxon>
        <taxon>Chromobacteriaceae</taxon>
        <taxon>Chromobacterium</taxon>
    </lineage>
</organism>
<dbReference type="AlphaFoldDB" id="A0A202BBI5"/>
<keyword evidence="1" id="KW-0328">Glycosyltransferase</keyword>
<comment type="caution">
    <text evidence="3">The sequence shown here is derived from an EMBL/GenBank/DDBJ whole genome shotgun (WGS) entry which is preliminary data.</text>
</comment>
<name>A0A202BBI5_CHRVL</name>
<sequence>MRQRVFGSIDSFVESADSSLKIGRLVGNFGFLQALLRFGEFDQIQLFCPTMGNLQLLRQQLENSLDEDTLNRVVLSHHLNLPDALAATDFDAFHLGDAFFYLPKMAELRARHAAHPFPLTAPTHSLNDVDLGDKIRRLCQAPLSEGDAIFCTSRAGEDVMRHYLALHREPGRPPRTEWVPLGIDESYFIPRARAACRKKLGLPERAFCLLYLGRFSPVTKADLTPLLYTLARLRAEPAGPDTPPLEWRLLLAGGGSAGEIASLRQTIGELGLQTCVRLCDNVEDEAKRDLLAAADVFVSPVDNYQETFGLSIVEAMAAGLPVLASDFDGYRDLVVDGETGYLIPTLACPPPALIDALLPVLDANLVSLCCAQGVAVDMECLAQRLRELARSPGLCRAQGEAGRRRAQAHFSWRKVMARYDAWWRTLKREALGAGLAKPAAAPLPPLSAFQSYPSRWLASDVTLQLTPLAEDIVAGKLPMPATYADVSLLSSAPLLAHVLQVVSQLGACGLSEVLEHCPAIAPDYVCYQLAWLLKYGLLRARPLAPAQPAS</sequence>
<dbReference type="RefSeq" id="WP_087697739.1">
    <property type="nucleotide sequence ID" value="NZ_JABXOB010000015.1"/>
</dbReference>
<evidence type="ECO:0000256" key="2">
    <source>
        <dbReference type="ARBA" id="ARBA00022679"/>
    </source>
</evidence>
<dbReference type="Pfam" id="PF13692">
    <property type="entry name" value="Glyco_trans_1_4"/>
    <property type="match status" value="1"/>
</dbReference>
<proteinExistence type="predicted"/>
<dbReference type="CDD" id="cd03801">
    <property type="entry name" value="GT4_PimA-like"/>
    <property type="match status" value="1"/>
</dbReference>
<dbReference type="SUPFAM" id="SSF53756">
    <property type="entry name" value="UDP-Glycosyltransferase/glycogen phosphorylase"/>
    <property type="match status" value="1"/>
</dbReference>
<dbReference type="GO" id="GO:0016757">
    <property type="term" value="F:glycosyltransferase activity"/>
    <property type="evidence" value="ECO:0007669"/>
    <property type="project" value="UniProtKB-KW"/>
</dbReference>
<evidence type="ECO:0000256" key="1">
    <source>
        <dbReference type="ARBA" id="ARBA00022676"/>
    </source>
</evidence>
<dbReference type="EMBL" id="NHOO01000006">
    <property type="protein sequence ID" value="OVE48720.1"/>
    <property type="molecule type" value="Genomic_DNA"/>
</dbReference>
<protein>
    <recommendedName>
        <fullName evidence="5">D-inositol-3-phosphate glycosyltransferase</fullName>
    </recommendedName>
</protein>
<accession>A0A202BBI5</accession>